<dbReference type="OrthoDB" id="195896at2"/>
<evidence type="ECO:0000313" key="2">
    <source>
        <dbReference type="Proteomes" id="UP001515100"/>
    </source>
</evidence>
<dbReference type="SUPFAM" id="SSF47598">
    <property type="entry name" value="Ribbon-helix-helix"/>
    <property type="match status" value="1"/>
</dbReference>
<evidence type="ECO:0008006" key="3">
    <source>
        <dbReference type="Google" id="ProtNLM"/>
    </source>
</evidence>
<organism evidence="1 2">
    <name type="scientific">Aeromicrobium fastidiosum</name>
    <dbReference type="NCBI Taxonomy" id="52699"/>
    <lineage>
        <taxon>Bacteria</taxon>
        <taxon>Bacillati</taxon>
        <taxon>Actinomycetota</taxon>
        <taxon>Actinomycetes</taxon>
        <taxon>Propionibacteriales</taxon>
        <taxon>Nocardioidaceae</taxon>
        <taxon>Aeromicrobium</taxon>
    </lineage>
</organism>
<name>A0A641APG6_9ACTN</name>
<dbReference type="AlphaFoldDB" id="A0A641APG6"/>
<gene>
    <name evidence="1" type="ORF">ESP62_001955</name>
</gene>
<keyword evidence="2" id="KW-1185">Reference proteome</keyword>
<comment type="caution">
    <text evidence="1">The sequence shown here is derived from an EMBL/GenBank/DDBJ whole genome shotgun (WGS) entry which is preliminary data.</text>
</comment>
<reference evidence="1" key="1">
    <citation type="submission" date="2019-09" db="EMBL/GenBank/DDBJ databases">
        <authorList>
            <person name="Li J."/>
        </authorList>
    </citation>
    <scope>NUCLEOTIDE SEQUENCE [LARGE SCALE GENOMIC DNA]</scope>
    <source>
        <strain evidence="1">NRBC 14897</strain>
    </source>
</reference>
<dbReference type="InterPro" id="IPR010985">
    <property type="entry name" value="Ribbon_hlx_hlx"/>
</dbReference>
<protein>
    <recommendedName>
        <fullName evidence="3">Antitoxin</fullName>
    </recommendedName>
</protein>
<dbReference type="RefSeq" id="WP_129180036.1">
    <property type="nucleotide sequence ID" value="NZ_JBHSAH010000002.1"/>
</dbReference>
<evidence type="ECO:0000313" key="1">
    <source>
        <dbReference type="EMBL" id="KAA1379994.1"/>
    </source>
</evidence>
<sequence length="87" mass="9697">MRTTMNLPDDLYRAARVRAAEEGRTVTSLLEEALRNLLDKESPNPAPYRVTPLTMGLPGEPPFDLSDNSAVLDYLDAHDDHDDRADS</sequence>
<proteinExistence type="predicted"/>
<dbReference type="GO" id="GO:0006355">
    <property type="term" value="P:regulation of DNA-templated transcription"/>
    <property type="evidence" value="ECO:0007669"/>
    <property type="project" value="InterPro"/>
</dbReference>
<accession>A0A641APG6</accession>
<dbReference type="EMBL" id="SDPP02000001">
    <property type="protein sequence ID" value="KAA1379994.1"/>
    <property type="molecule type" value="Genomic_DNA"/>
</dbReference>
<dbReference type="Proteomes" id="UP001515100">
    <property type="component" value="Unassembled WGS sequence"/>
</dbReference>